<dbReference type="InterPro" id="IPR011712">
    <property type="entry name" value="Sig_transdc_His_kin_sub3_dim/P"/>
</dbReference>
<feature type="transmembrane region" description="Helical" evidence="10">
    <location>
        <begin position="154"/>
        <end position="182"/>
    </location>
</feature>
<evidence type="ECO:0000313" key="12">
    <source>
        <dbReference type="EMBL" id="PSL02129.1"/>
    </source>
</evidence>
<gene>
    <name evidence="12" type="ORF">CLV30_11184</name>
</gene>
<keyword evidence="10" id="KW-0812">Transmembrane</keyword>
<dbReference type="AlphaFoldDB" id="A0A2P8DY21"/>
<dbReference type="CDD" id="cd16917">
    <property type="entry name" value="HATPase_UhpB-NarQ-NarX-like"/>
    <property type="match status" value="1"/>
</dbReference>
<dbReference type="Proteomes" id="UP000243528">
    <property type="component" value="Unassembled WGS sequence"/>
</dbReference>
<evidence type="ECO:0000256" key="1">
    <source>
        <dbReference type="ARBA" id="ARBA00000085"/>
    </source>
</evidence>
<dbReference type="Pfam" id="PF13796">
    <property type="entry name" value="Sensor"/>
    <property type="match status" value="1"/>
</dbReference>
<keyword evidence="4" id="KW-0808">Transferase</keyword>
<reference evidence="12 13" key="1">
    <citation type="submission" date="2018-03" db="EMBL/GenBank/DDBJ databases">
        <title>Genomic Encyclopedia of Archaeal and Bacterial Type Strains, Phase II (KMG-II): from individual species to whole genera.</title>
        <authorList>
            <person name="Goeker M."/>
        </authorList>
    </citation>
    <scope>NUCLEOTIDE SEQUENCE [LARGE SCALE GENOMIC DNA]</scope>
    <source>
        <strain evidence="12 13">DSM 45211</strain>
    </source>
</reference>
<feature type="region of interest" description="Disordered" evidence="9">
    <location>
        <begin position="402"/>
        <end position="421"/>
    </location>
</feature>
<dbReference type="PANTHER" id="PTHR24421:SF10">
    <property type="entry name" value="NITRATE_NITRITE SENSOR PROTEIN NARQ"/>
    <property type="match status" value="1"/>
</dbReference>
<feature type="transmembrane region" description="Helical" evidence="10">
    <location>
        <begin position="62"/>
        <end position="80"/>
    </location>
</feature>
<evidence type="ECO:0000256" key="8">
    <source>
        <dbReference type="ARBA" id="ARBA00023012"/>
    </source>
</evidence>
<dbReference type="SUPFAM" id="SSF55874">
    <property type="entry name" value="ATPase domain of HSP90 chaperone/DNA topoisomerase II/histidine kinase"/>
    <property type="match status" value="1"/>
</dbReference>
<dbReference type="InterPro" id="IPR050482">
    <property type="entry name" value="Sensor_HK_TwoCompSys"/>
</dbReference>
<comment type="caution">
    <text evidence="12">The sequence shown here is derived from an EMBL/GenBank/DDBJ whole genome shotgun (WGS) entry which is preliminary data.</text>
</comment>
<evidence type="ECO:0000259" key="11">
    <source>
        <dbReference type="SMART" id="SM00387"/>
    </source>
</evidence>
<dbReference type="Gene3D" id="3.30.565.10">
    <property type="entry name" value="Histidine kinase-like ATPase, C-terminal domain"/>
    <property type="match status" value="1"/>
</dbReference>
<accession>A0A2P8DY21</accession>
<evidence type="ECO:0000256" key="2">
    <source>
        <dbReference type="ARBA" id="ARBA00012438"/>
    </source>
</evidence>
<proteinExistence type="predicted"/>
<keyword evidence="6 12" id="KW-0418">Kinase</keyword>
<dbReference type="Pfam" id="PF02518">
    <property type="entry name" value="HATPase_c"/>
    <property type="match status" value="1"/>
</dbReference>
<evidence type="ECO:0000256" key="9">
    <source>
        <dbReference type="SAM" id="MobiDB-lite"/>
    </source>
</evidence>
<keyword evidence="5" id="KW-0547">Nucleotide-binding</keyword>
<dbReference type="GO" id="GO:0000155">
    <property type="term" value="F:phosphorelay sensor kinase activity"/>
    <property type="evidence" value="ECO:0007669"/>
    <property type="project" value="InterPro"/>
</dbReference>
<evidence type="ECO:0000313" key="13">
    <source>
        <dbReference type="Proteomes" id="UP000243528"/>
    </source>
</evidence>
<dbReference type="EMBL" id="PYGE01000011">
    <property type="protein sequence ID" value="PSL02129.1"/>
    <property type="molecule type" value="Genomic_DNA"/>
</dbReference>
<sequence length="421" mass="44123">MTSTATTADERRSLPGTVVRALWSPQTWRATSHVVTGAVVGLVSFVVVLTLLVLTVVLLPTLIGAAIALLSLLVLGRVFTAIQRSRFEAFLDVSIPREPAAAPRERFGRRILHELRDRSTWRQLGYHLFAGVFGLVAAVVVIGVWSAGLALAPAIGYAASVAGIGVDASAGLTAAGVVLLVVAPWVARALAAVDATVGRALLGADPAEELTRRVASLAASRDSTVDAADAERRRIERDLHDGAQQRLTSLAVNLGVARTNLTDAPEPAREAIAQAHDEAKQALVELRDLVRGMHPAVLDDRGLDAALSGIAARSPVPVRLDVKVSERAAPEVEAVAYFVVSEALTNAVAHAGATGIEVTIERHRDRLRVRVTDDGRGGADAGRGTGLHGLDGRVRSVDGTLHVDSPAGGPTTVTAEMPCEL</sequence>
<dbReference type="SMART" id="SM00387">
    <property type="entry name" value="HATPase_c"/>
    <property type="match status" value="1"/>
</dbReference>
<name>A0A2P8DY21_9ACTN</name>
<keyword evidence="7" id="KW-0067">ATP-binding</keyword>
<evidence type="ECO:0000256" key="3">
    <source>
        <dbReference type="ARBA" id="ARBA00022553"/>
    </source>
</evidence>
<dbReference type="Pfam" id="PF07730">
    <property type="entry name" value="HisKA_3"/>
    <property type="match status" value="1"/>
</dbReference>
<dbReference type="Gene3D" id="1.20.5.1930">
    <property type="match status" value="1"/>
</dbReference>
<dbReference type="EC" id="2.7.13.3" evidence="2"/>
<dbReference type="InterPro" id="IPR036890">
    <property type="entry name" value="HATPase_C_sf"/>
</dbReference>
<protein>
    <recommendedName>
        <fullName evidence="2">histidine kinase</fullName>
        <ecNumber evidence="2">2.7.13.3</ecNumber>
    </recommendedName>
</protein>
<evidence type="ECO:0000256" key="10">
    <source>
        <dbReference type="SAM" id="Phobius"/>
    </source>
</evidence>
<dbReference type="GO" id="GO:0005524">
    <property type="term" value="F:ATP binding"/>
    <property type="evidence" value="ECO:0007669"/>
    <property type="project" value="UniProtKB-KW"/>
</dbReference>
<keyword evidence="3" id="KW-0597">Phosphoprotein</keyword>
<feature type="transmembrane region" description="Helical" evidence="10">
    <location>
        <begin position="124"/>
        <end position="148"/>
    </location>
</feature>
<feature type="domain" description="Histidine kinase/HSP90-like ATPase" evidence="11">
    <location>
        <begin position="331"/>
        <end position="421"/>
    </location>
</feature>
<dbReference type="GO" id="GO:0016020">
    <property type="term" value="C:membrane"/>
    <property type="evidence" value="ECO:0007669"/>
    <property type="project" value="InterPro"/>
</dbReference>
<evidence type="ECO:0000256" key="5">
    <source>
        <dbReference type="ARBA" id="ARBA00022741"/>
    </source>
</evidence>
<dbReference type="GO" id="GO:0046983">
    <property type="term" value="F:protein dimerization activity"/>
    <property type="evidence" value="ECO:0007669"/>
    <property type="project" value="InterPro"/>
</dbReference>
<keyword evidence="10" id="KW-1133">Transmembrane helix</keyword>
<keyword evidence="10" id="KW-0472">Membrane</keyword>
<dbReference type="PANTHER" id="PTHR24421">
    <property type="entry name" value="NITRATE/NITRITE SENSOR PROTEIN NARX-RELATED"/>
    <property type="match status" value="1"/>
</dbReference>
<organism evidence="12 13">
    <name type="scientific">Haloactinopolyspora alba</name>
    <dbReference type="NCBI Taxonomy" id="648780"/>
    <lineage>
        <taxon>Bacteria</taxon>
        <taxon>Bacillati</taxon>
        <taxon>Actinomycetota</taxon>
        <taxon>Actinomycetes</taxon>
        <taxon>Jiangellales</taxon>
        <taxon>Jiangellaceae</taxon>
        <taxon>Haloactinopolyspora</taxon>
    </lineage>
</organism>
<dbReference type="InterPro" id="IPR003594">
    <property type="entry name" value="HATPase_dom"/>
</dbReference>
<feature type="transmembrane region" description="Helical" evidence="10">
    <location>
        <begin position="34"/>
        <end position="56"/>
    </location>
</feature>
<evidence type="ECO:0000256" key="6">
    <source>
        <dbReference type="ARBA" id="ARBA00022777"/>
    </source>
</evidence>
<dbReference type="InterPro" id="IPR025828">
    <property type="entry name" value="Put_sensor_dom"/>
</dbReference>
<evidence type="ECO:0000256" key="4">
    <source>
        <dbReference type="ARBA" id="ARBA00022679"/>
    </source>
</evidence>
<comment type="catalytic activity">
    <reaction evidence="1">
        <text>ATP + protein L-histidine = ADP + protein N-phospho-L-histidine.</text>
        <dbReference type="EC" id="2.7.13.3"/>
    </reaction>
</comment>
<keyword evidence="13" id="KW-1185">Reference proteome</keyword>
<keyword evidence="8" id="KW-0902">Two-component regulatory system</keyword>
<evidence type="ECO:0000256" key="7">
    <source>
        <dbReference type="ARBA" id="ARBA00022840"/>
    </source>
</evidence>